<dbReference type="PROSITE" id="PS51736">
    <property type="entry name" value="RECOMBINASES_3"/>
    <property type="match status" value="1"/>
</dbReference>
<dbReference type="CDD" id="cd00029">
    <property type="entry name" value="C1"/>
    <property type="match status" value="1"/>
</dbReference>
<dbReference type="Pfam" id="PF00239">
    <property type="entry name" value="Resolvase"/>
    <property type="match status" value="1"/>
</dbReference>
<dbReference type="InterPro" id="IPR011109">
    <property type="entry name" value="DNA_bind_recombinase_dom"/>
</dbReference>
<organism evidence="4 5">
    <name type="scientific">Paeniglutamicibacter sulfureus</name>
    <dbReference type="NCBI Taxonomy" id="43666"/>
    <lineage>
        <taxon>Bacteria</taxon>
        <taxon>Bacillati</taxon>
        <taxon>Actinomycetota</taxon>
        <taxon>Actinomycetes</taxon>
        <taxon>Micrococcales</taxon>
        <taxon>Micrococcaceae</taxon>
        <taxon>Paeniglutamicibacter</taxon>
    </lineage>
</organism>
<dbReference type="InterPro" id="IPR006119">
    <property type="entry name" value="Resolv_N"/>
</dbReference>
<dbReference type="InterPro" id="IPR050639">
    <property type="entry name" value="SSR_resolvase"/>
</dbReference>
<dbReference type="PROSITE" id="PS51737">
    <property type="entry name" value="RECOMBINASE_DNA_BIND"/>
    <property type="match status" value="1"/>
</dbReference>
<comment type="caution">
    <text evidence="4">The sequence shown here is derived from an EMBL/GenBank/DDBJ whole genome shotgun (WGS) entry which is preliminary data.</text>
</comment>
<accession>A0ABU2BN42</accession>
<dbReference type="PANTHER" id="PTHR30461:SF23">
    <property type="entry name" value="DNA RECOMBINASE-RELATED"/>
    <property type="match status" value="1"/>
</dbReference>
<dbReference type="Proteomes" id="UP001183817">
    <property type="component" value="Unassembled WGS sequence"/>
</dbReference>
<dbReference type="SMART" id="SM00857">
    <property type="entry name" value="Resolvase"/>
    <property type="match status" value="1"/>
</dbReference>
<dbReference type="PANTHER" id="PTHR30461">
    <property type="entry name" value="DNA-INVERTASE FROM LAMBDOID PROPHAGE"/>
    <property type="match status" value="1"/>
</dbReference>
<protein>
    <submittedName>
        <fullName evidence="4">DNA invertase Pin-like site-specific DNA recombinase</fullName>
    </submittedName>
</protein>
<evidence type="ECO:0000313" key="4">
    <source>
        <dbReference type="EMBL" id="MDR7360076.1"/>
    </source>
</evidence>
<dbReference type="Gene3D" id="3.90.1750.20">
    <property type="entry name" value="Putative Large Serine Recombinase, Chain B, Domain 2"/>
    <property type="match status" value="1"/>
</dbReference>
<dbReference type="EMBL" id="JAVDYI010000001">
    <property type="protein sequence ID" value="MDR7360076.1"/>
    <property type="molecule type" value="Genomic_DNA"/>
</dbReference>
<dbReference type="RefSeq" id="WP_310292811.1">
    <property type="nucleotide sequence ID" value="NZ_BAAAWO010000001.1"/>
</dbReference>
<feature type="domain" description="Resolvase/invertase-type recombinase catalytic" evidence="2">
    <location>
        <begin position="8"/>
        <end position="156"/>
    </location>
</feature>
<gene>
    <name evidence="4" type="ORF">J2S64_003767</name>
</gene>
<dbReference type="InterPro" id="IPR036162">
    <property type="entry name" value="Resolvase-like_N_sf"/>
</dbReference>
<evidence type="ECO:0000256" key="1">
    <source>
        <dbReference type="SAM" id="MobiDB-lite"/>
    </source>
</evidence>
<sequence>MSATPNYRAALYMRVSRDFTGEGLAVERQREDCLRIAESRGWRVVGEYVDNSISAYNVSRKRPEYERLVADFNAGAFDALICYDLDRLTRQPRQLEDWIDAAEGQGLALVTANGEADLLTDAGRMFARIKAAVARQEMDRKSARQARAARQRSEKGRPPLGVRLMGYTSRGELVEDEAAVVRRIFEQFAHGDSLRGITAALAADNVPTRHGNPWHPRTVRGILTNPRYAGHAIYRGERTGQRGSWEPLVSEDAFEAIQARLSDPRRRLQQGTDRQHLGSGLFLCSKCGGFMQSFSQARYRCRVCGFSRTMPAIDEVVVELVRRVLARADFGDRLVKNDPEGERLAAEILEVRARLATFEADYDNGLIDGQRFKTAADKARAELDQLNGRLARRSSSVSLSHILRAEDPVAAYDAAPLMVRRGVIAALMTVTVCPGVRGRKGFDPDSLKIEWKDGAV</sequence>
<evidence type="ECO:0000259" key="3">
    <source>
        <dbReference type="PROSITE" id="PS51737"/>
    </source>
</evidence>
<dbReference type="InterPro" id="IPR038109">
    <property type="entry name" value="DNA_bind_recomb_sf"/>
</dbReference>
<feature type="domain" description="Recombinase" evidence="3">
    <location>
        <begin position="159"/>
        <end position="267"/>
    </location>
</feature>
<dbReference type="SUPFAM" id="SSF53041">
    <property type="entry name" value="Resolvase-like"/>
    <property type="match status" value="1"/>
</dbReference>
<feature type="region of interest" description="Disordered" evidence="1">
    <location>
        <begin position="139"/>
        <end position="161"/>
    </location>
</feature>
<dbReference type="Gene3D" id="3.40.50.1390">
    <property type="entry name" value="Resolvase, N-terminal catalytic domain"/>
    <property type="match status" value="1"/>
</dbReference>
<keyword evidence="5" id="KW-1185">Reference proteome</keyword>
<name>A0ABU2BN42_9MICC</name>
<proteinExistence type="predicted"/>
<dbReference type="CDD" id="cd00338">
    <property type="entry name" value="Ser_Recombinase"/>
    <property type="match status" value="1"/>
</dbReference>
<evidence type="ECO:0000313" key="5">
    <source>
        <dbReference type="Proteomes" id="UP001183817"/>
    </source>
</evidence>
<dbReference type="Pfam" id="PF07508">
    <property type="entry name" value="Recombinase"/>
    <property type="match status" value="1"/>
</dbReference>
<evidence type="ECO:0000259" key="2">
    <source>
        <dbReference type="PROSITE" id="PS51736"/>
    </source>
</evidence>
<reference evidence="4 5" key="1">
    <citation type="submission" date="2023-07" db="EMBL/GenBank/DDBJ databases">
        <title>Sequencing the genomes of 1000 actinobacteria strains.</title>
        <authorList>
            <person name="Klenk H.-P."/>
        </authorList>
    </citation>
    <scope>NUCLEOTIDE SEQUENCE [LARGE SCALE GENOMIC DNA]</scope>
    <source>
        <strain evidence="4 5">DSM 20167</strain>
    </source>
</reference>